<accession>A0A0G8D8Z7</accession>
<name>A0A0G8D8Z7_BACCE</name>
<dbReference type="InterPro" id="IPR049746">
    <property type="entry name" value="TcpD-like_C"/>
</dbReference>
<proteinExistence type="predicted"/>
<organism evidence="1 2">
    <name type="scientific">Bacillus cereus</name>
    <dbReference type="NCBI Taxonomy" id="1396"/>
    <lineage>
        <taxon>Bacteria</taxon>
        <taxon>Bacillati</taxon>
        <taxon>Bacillota</taxon>
        <taxon>Bacilli</taxon>
        <taxon>Bacillales</taxon>
        <taxon>Bacillaceae</taxon>
        <taxon>Bacillus</taxon>
        <taxon>Bacillus cereus group</taxon>
    </lineage>
</organism>
<dbReference type="NCBIfam" id="NF040686">
    <property type="entry name" value="TcpD_dom"/>
    <property type="match status" value="1"/>
</dbReference>
<dbReference type="AlphaFoldDB" id="A0A0G8D8Z7"/>
<evidence type="ECO:0000313" key="1">
    <source>
        <dbReference type="EMBL" id="OOR07647.1"/>
    </source>
</evidence>
<evidence type="ECO:0000313" key="2">
    <source>
        <dbReference type="Proteomes" id="UP000190906"/>
    </source>
</evidence>
<dbReference type="GeneID" id="67470537"/>
<reference evidence="1 2" key="1">
    <citation type="submission" date="2017-01" db="EMBL/GenBank/DDBJ databases">
        <title>Bacillus cereus isolates.</title>
        <authorList>
            <person name="Beno S.M."/>
        </authorList>
    </citation>
    <scope>NUCLEOTIDE SEQUENCE [LARGE SCALE GENOMIC DNA]</scope>
    <source>
        <strain evidence="1 2">FSL H8-0485</strain>
    </source>
</reference>
<dbReference type="Proteomes" id="UP000190906">
    <property type="component" value="Unassembled WGS sequence"/>
</dbReference>
<protein>
    <submittedName>
        <fullName evidence="1">Uncharacterized protein</fullName>
    </submittedName>
</protein>
<sequence length="81" mass="8610">MNLLNNMILGFGLDGAYDWVKTQGKYALGIIIIGLVIFCIAKRAWGFLVTIVIAGGLGFFLVAAPETLEKVGSFLGGMLGM</sequence>
<dbReference type="RefSeq" id="WP_001050787.1">
    <property type="nucleotide sequence ID" value="NZ_CAJNDP010000002.1"/>
</dbReference>
<comment type="caution">
    <text evidence="1">The sequence shown here is derived from an EMBL/GenBank/DDBJ whole genome shotgun (WGS) entry which is preliminary data.</text>
</comment>
<dbReference type="EMBL" id="MUAJ01000065">
    <property type="protein sequence ID" value="OOR07647.1"/>
    <property type="molecule type" value="Genomic_DNA"/>
</dbReference>
<gene>
    <name evidence="1" type="ORF">BW897_30090</name>
</gene>